<dbReference type="PROSITE" id="PS50158">
    <property type="entry name" value="ZF_CCHC"/>
    <property type="match status" value="1"/>
</dbReference>
<proteinExistence type="predicted"/>
<feature type="domain" description="CCHC-type" evidence="3">
    <location>
        <begin position="104"/>
        <end position="118"/>
    </location>
</feature>
<dbReference type="InterPro" id="IPR036875">
    <property type="entry name" value="Znf_CCHC_sf"/>
</dbReference>
<dbReference type="OrthoDB" id="3863715at2759"/>
<feature type="compositionally biased region" description="Polar residues" evidence="2">
    <location>
        <begin position="94"/>
        <end position="103"/>
    </location>
</feature>
<evidence type="ECO:0000259" key="3">
    <source>
        <dbReference type="PROSITE" id="PS50158"/>
    </source>
</evidence>
<reference evidence="4" key="1">
    <citation type="journal article" date="2013" name="Genome Biol.">
        <title>Reference genomes and transcriptomes of Nicotiana sylvestris and Nicotiana tomentosiformis.</title>
        <authorList>
            <person name="Sierro N."/>
            <person name="Battey J.N."/>
            <person name="Ouadi S."/>
            <person name="Bovet L."/>
            <person name="Goepfert S."/>
            <person name="Bakaher N."/>
            <person name="Peitsch M.C."/>
            <person name="Ivanov N.V."/>
        </authorList>
    </citation>
    <scope>NUCLEOTIDE SEQUENCE [LARGE SCALE GENOMIC DNA]</scope>
</reference>
<keyword evidence="1" id="KW-0863">Zinc-finger</keyword>
<organism evidence="4 5">
    <name type="scientific">Nicotiana sylvestris</name>
    <name type="common">Wood tobacco</name>
    <name type="synonym">South American tobacco</name>
    <dbReference type="NCBI Taxonomy" id="4096"/>
    <lineage>
        <taxon>Eukaryota</taxon>
        <taxon>Viridiplantae</taxon>
        <taxon>Streptophyta</taxon>
        <taxon>Embryophyta</taxon>
        <taxon>Tracheophyta</taxon>
        <taxon>Spermatophyta</taxon>
        <taxon>Magnoliopsida</taxon>
        <taxon>eudicotyledons</taxon>
        <taxon>Gunneridae</taxon>
        <taxon>Pentapetalae</taxon>
        <taxon>asterids</taxon>
        <taxon>lamiids</taxon>
        <taxon>Solanales</taxon>
        <taxon>Solanaceae</taxon>
        <taxon>Nicotianoideae</taxon>
        <taxon>Nicotianeae</taxon>
        <taxon>Nicotiana</taxon>
    </lineage>
</organism>
<dbReference type="Gene3D" id="4.10.60.10">
    <property type="entry name" value="Zinc finger, CCHC-type"/>
    <property type="match status" value="1"/>
</dbReference>
<protein>
    <submittedName>
        <fullName evidence="5">DNA-binding protein HEXBP-like</fullName>
    </submittedName>
</protein>
<dbReference type="RefSeq" id="XP_009764153.1">
    <property type="nucleotide sequence ID" value="XM_009765851.1"/>
</dbReference>
<keyword evidence="1" id="KW-0479">Metal-binding</keyword>
<evidence type="ECO:0000313" key="5">
    <source>
        <dbReference type="RefSeq" id="XP_009764153.1"/>
    </source>
</evidence>
<feature type="region of interest" description="Disordered" evidence="2">
    <location>
        <begin position="1"/>
        <end position="64"/>
    </location>
</feature>
<keyword evidence="1" id="KW-0862">Zinc</keyword>
<dbReference type="InterPro" id="IPR001878">
    <property type="entry name" value="Znf_CCHC"/>
</dbReference>
<feature type="region of interest" description="Disordered" evidence="2">
    <location>
        <begin position="118"/>
        <end position="142"/>
    </location>
</feature>
<dbReference type="AlphaFoldDB" id="A0A1U7VCP6"/>
<name>A0A1U7VCP6_NICSY</name>
<evidence type="ECO:0000313" key="4">
    <source>
        <dbReference type="Proteomes" id="UP000189701"/>
    </source>
</evidence>
<dbReference type="SUPFAM" id="SSF57756">
    <property type="entry name" value="Retrovirus zinc finger-like domains"/>
    <property type="match status" value="1"/>
</dbReference>
<feature type="compositionally biased region" description="Polar residues" evidence="2">
    <location>
        <begin position="119"/>
        <end position="128"/>
    </location>
</feature>
<keyword evidence="4" id="KW-1185">Reference proteome</keyword>
<gene>
    <name evidence="5" type="primary">LOC104215912</name>
</gene>
<dbReference type="SMART" id="SM00343">
    <property type="entry name" value="ZnF_C2HC"/>
    <property type="match status" value="1"/>
</dbReference>
<evidence type="ECO:0000256" key="2">
    <source>
        <dbReference type="SAM" id="MobiDB-lite"/>
    </source>
</evidence>
<accession>A0A1U7VCP6</accession>
<feature type="region of interest" description="Disordered" evidence="2">
    <location>
        <begin position="78"/>
        <end position="104"/>
    </location>
</feature>
<reference evidence="5" key="2">
    <citation type="submission" date="2025-08" db="UniProtKB">
        <authorList>
            <consortium name="RefSeq"/>
        </authorList>
    </citation>
    <scope>IDENTIFICATION</scope>
    <source>
        <tissue evidence="5">Leaf</tissue>
    </source>
</reference>
<dbReference type="Proteomes" id="UP000189701">
    <property type="component" value="Unplaced"/>
</dbReference>
<dbReference type="GO" id="GO:0008270">
    <property type="term" value="F:zinc ion binding"/>
    <property type="evidence" value="ECO:0007669"/>
    <property type="project" value="UniProtKB-KW"/>
</dbReference>
<evidence type="ECO:0000256" key="1">
    <source>
        <dbReference type="PROSITE-ProRule" id="PRU00047"/>
    </source>
</evidence>
<dbReference type="GO" id="GO:0003676">
    <property type="term" value="F:nucleic acid binding"/>
    <property type="evidence" value="ECO:0007669"/>
    <property type="project" value="InterPro"/>
</dbReference>
<sequence length="142" mass="14748">MVLADGSGQGSNKRSRHSGGFSGASSRGRGTFGRGHPPRPFHSALQASHGASGGRGPHMHYSDQLAYSAPPALISTPSLQSFQGGYSGRHGQFQGHQSQQPRSCYTCGDPRHIARSCPHASSISQHQGSRAMVTTPGASSPA</sequence>